<reference evidence="1 2" key="1">
    <citation type="journal article" date="2014" name="Agronomy (Basel)">
        <title>A Draft Genome Sequence for Ensete ventricosum, the Drought-Tolerant Tree Against Hunger.</title>
        <authorList>
            <person name="Harrison J."/>
            <person name="Moore K.A."/>
            <person name="Paszkiewicz K."/>
            <person name="Jones T."/>
            <person name="Grant M."/>
            <person name="Ambacheew D."/>
            <person name="Muzemil S."/>
            <person name="Studholme D.J."/>
        </authorList>
    </citation>
    <scope>NUCLEOTIDE SEQUENCE [LARGE SCALE GENOMIC DNA]</scope>
</reference>
<name>A0A427AQQ3_ENSVE</name>
<accession>A0A427AQQ3</accession>
<organism evidence="1 2">
    <name type="scientific">Ensete ventricosum</name>
    <name type="common">Abyssinian banana</name>
    <name type="synonym">Musa ensete</name>
    <dbReference type="NCBI Taxonomy" id="4639"/>
    <lineage>
        <taxon>Eukaryota</taxon>
        <taxon>Viridiplantae</taxon>
        <taxon>Streptophyta</taxon>
        <taxon>Embryophyta</taxon>
        <taxon>Tracheophyta</taxon>
        <taxon>Spermatophyta</taxon>
        <taxon>Magnoliopsida</taxon>
        <taxon>Liliopsida</taxon>
        <taxon>Zingiberales</taxon>
        <taxon>Musaceae</taxon>
        <taxon>Ensete</taxon>
    </lineage>
</organism>
<evidence type="ECO:0008006" key="3">
    <source>
        <dbReference type="Google" id="ProtNLM"/>
    </source>
</evidence>
<gene>
    <name evidence="1" type="ORF">B296_00014066</name>
</gene>
<dbReference type="Proteomes" id="UP000287651">
    <property type="component" value="Unassembled WGS sequence"/>
</dbReference>
<comment type="caution">
    <text evidence="1">The sequence shown here is derived from an EMBL/GenBank/DDBJ whole genome shotgun (WGS) entry which is preliminary data.</text>
</comment>
<protein>
    <recommendedName>
        <fullName evidence="3">Protein kinase domain-containing protein</fullName>
    </recommendedName>
</protein>
<dbReference type="AlphaFoldDB" id="A0A427AQQ3"/>
<proteinExistence type="predicted"/>
<evidence type="ECO:0000313" key="2">
    <source>
        <dbReference type="Proteomes" id="UP000287651"/>
    </source>
</evidence>
<sequence>MLVLYYADTAGNHGLNLSMQTISILFLQRFLFAPCLKLCFASSSIMTLAENWMQAIDFLDKLLRYDHQDRLTAREAMVVFLNP</sequence>
<dbReference type="Gene3D" id="1.10.510.10">
    <property type="entry name" value="Transferase(Phosphotransferase) domain 1"/>
    <property type="match status" value="1"/>
</dbReference>
<dbReference type="EMBL" id="AMZH03001641">
    <property type="protein sequence ID" value="RRT78572.1"/>
    <property type="molecule type" value="Genomic_DNA"/>
</dbReference>
<evidence type="ECO:0000313" key="1">
    <source>
        <dbReference type="EMBL" id="RRT78572.1"/>
    </source>
</evidence>